<dbReference type="RefSeq" id="WP_137342716.1">
    <property type="nucleotide sequence ID" value="NZ_BSQH01000019.1"/>
</dbReference>
<organism evidence="1 2">
    <name type="scientific">Dyadobacter frigoris</name>
    <dbReference type="NCBI Taxonomy" id="2576211"/>
    <lineage>
        <taxon>Bacteria</taxon>
        <taxon>Pseudomonadati</taxon>
        <taxon>Bacteroidota</taxon>
        <taxon>Cytophagia</taxon>
        <taxon>Cytophagales</taxon>
        <taxon>Spirosomataceae</taxon>
        <taxon>Dyadobacter</taxon>
    </lineage>
</organism>
<sequence length="66" mass="7712">MKKTSLILLLLLFVFLLIIKYSAFNNKVSKIENTDFNLPNRLEQTFENNADHFSGFEENGLEQGFR</sequence>
<name>A0A4U6CW03_9BACT</name>
<reference evidence="1 2" key="1">
    <citation type="submission" date="2019-05" db="EMBL/GenBank/DDBJ databases">
        <title>Dyadobacter AR-3-8 sp. nov., isolated from arctic soil.</title>
        <authorList>
            <person name="Chaudhary D.K."/>
        </authorList>
    </citation>
    <scope>NUCLEOTIDE SEQUENCE [LARGE SCALE GENOMIC DNA]</scope>
    <source>
        <strain evidence="1 2">AR-3-8</strain>
    </source>
</reference>
<proteinExistence type="predicted"/>
<dbReference type="EMBL" id="SZVO01000013">
    <property type="protein sequence ID" value="TKT88862.1"/>
    <property type="molecule type" value="Genomic_DNA"/>
</dbReference>
<gene>
    <name evidence="1" type="ORF">FDK13_24800</name>
</gene>
<comment type="caution">
    <text evidence="1">The sequence shown here is derived from an EMBL/GenBank/DDBJ whole genome shotgun (WGS) entry which is preliminary data.</text>
</comment>
<accession>A0A4U6CW03</accession>
<keyword evidence="2" id="KW-1185">Reference proteome</keyword>
<dbReference type="Proteomes" id="UP000304900">
    <property type="component" value="Unassembled WGS sequence"/>
</dbReference>
<dbReference type="AlphaFoldDB" id="A0A4U6CW03"/>
<evidence type="ECO:0000313" key="1">
    <source>
        <dbReference type="EMBL" id="TKT88862.1"/>
    </source>
</evidence>
<protein>
    <submittedName>
        <fullName evidence="1">Uncharacterized protein</fullName>
    </submittedName>
</protein>
<evidence type="ECO:0000313" key="2">
    <source>
        <dbReference type="Proteomes" id="UP000304900"/>
    </source>
</evidence>